<reference evidence="10 11" key="2">
    <citation type="submission" date="2018-11" db="EMBL/GenBank/DDBJ databases">
        <authorList>
            <consortium name="Pathogen Informatics"/>
        </authorList>
    </citation>
    <scope>NUCLEOTIDE SEQUENCE [LARGE SCALE GENOMIC DNA]</scope>
</reference>
<dbReference type="Proteomes" id="UP000280834">
    <property type="component" value="Unassembled WGS sequence"/>
</dbReference>
<keyword evidence="4" id="KW-0597">Phosphoprotein</keyword>
<dbReference type="Gene3D" id="2.30.30.40">
    <property type="entry name" value="SH3 Domains"/>
    <property type="match status" value="1"/>
</dbReference>
<dbReference type="STRING" id="42155.A0A0R3Q8T7"/>
<dbReference type="EMBL" id="UZAG01001615">
    <property type="protein sequence ID" value="VDO11703.1"/>
    <property type="molecule type" value="Genomic_DNA"/>
</dbReference>
<protein>
    <submittedName>
        <fullName evidence="12">SH3 domain-containing protein</fullName>
    </submittedName>
</protein>
<dbReference type="Gene3D" id="1.20.58.60">
    <property type="match status" value="2"/>
</dbReference>
<dbReference type="SMART" id="SM00326">
    <property type="entry name" value="SH3"/>
    <property type="match status" value="1"/>
</dbReference>
<evidence type="ECO:0000256" key="5">
    <source>
        <dbReference type="ARBA" id="ARBA00022737"/>
    </source>
</evidence>
<dbReference type="SMART" id="SM00150">
    <property type="entry name" value="SPEC"/>
    <property type="match status" value="2"/>
</dbReference>
<evidence type="ECO:0000256" key="8">
    <source>
        <dbReference type="SAM" id="Coils"/>
    </source>
</evidence>
<evidence type="ECO:0000256" key="7">
    <source>
        <dbReference type="PROSITE-ProRule" id="PRU00192"/>
    </source>
</evidence>
<dbReference type="PROSITE" id="PS50002">
    <property type="entry name" value="SH3"/>
    <property type="match status" value="1"/>
</dbReference>
<dbReference type="InterPro" id="IPR001452">
    <property type="entry name" value="SH3_domain"/>
</dbReference>
<evidence type="ECO:0000259" key="9">
    <source>
        <dbReference type="PROSITE" id="PS50002"/>
    </source>
</evidence>
<organism evidence="12">
    <name type="scientific">Brugia timori</name>
    <dbReference type="NCBI Taxonomy" id="42155"/>
    <lineage>
        <taxon>Eukaryota</taxon>
        <taxon>Metazoa</taxon>
        <taxon>Ecdysozoa</taxon>
        <taxon>Nematoda</taxon>
        <taxon>Chromadorea</taxon>
        <taxon>Rhabditida</taxon>
        <taxon>Spirurina</taxon>
        <taxon>Spiruromorpha</taxon>
        <taxon>Filarioidea</taxon>
        <taxon>Onchocercidae</taxon>
        <taxon>Brugia</taxon>
    </lineage>
</organism>
<dbReference type="GO" id="GO:0005516">
    <property type="term" value="F:calmodulin binding"/>
    <property type="evidence" value="ECO:0007669"/>
    <property type="project" value="UniProtKB-KW"/>
</dbReference>
<evidence type="ECO:0000313" key="10">
    <source>
        <dbReference type="EMBL" id="VDO11703.1"/>
    </source>
</evidence>
<name>A0A0R3Q8T7_9BILA</name>
<reference evidence="12" key="1">
    <citation type="submission" date="2017-02" db="UniProtKB">
        <authorList>
            <consortium name="WormBaseParasite"/>
        </authorList>
    </citation>
    <scope>IDENTIFICATION</scope>
</reference>
<keyword evidence="2 7" id="KW-0728">SH3 domain</keyword>
<evidence type="ECO:0000256" key="4">
    <source>
        <dbReference type="ARBA" id="ARBA00022553"/>
    </source>
</evidence>
<evidence type="ECO:0000256" key="6">
    <source>
        <dbReference type="ARBA" id="ARBA00022860"/>
    </source>
</evidence>
<keyword evidence="8" id="KW-0175">Coiled coil</keyword>
<accession>A0A0R3Q8T7</accession>
<evidence type="ECO:0000313" key="12">
    <source>
        <dbReference type="WBParaSite" id="BTMF_0000274501-mRNA-1"/>
    </source>
</evidence>
<dbReference type="Pfam" id="PF00435">
    <property type="entry name" value="Spectrin"/>
    <property type="match status" value="2"/>
</dbReference>
<dbReference type="WBParaSite" id="BTMF_0000274501-mRNA-1">
    <property type="protein sequence ID" value="BTMF_0000274501-mRNA-1"/>
    <property type="gene ID" value="BTMF_0000274501"/>
</dbReference>
<dbReference type="SUPFAM" id="SSF46966">
    <property type="entry name" value="Spectrin repeat"/>
    <property type="match status" value="2"/>
</dbReference>
<evidence type="ECO:0000256" key="3">
    <source>
        <dbReference type="ARBA" id="ARBA00022490"/>
    </source>
</evidence>
<dbReference type="PRINTS" id="PR01887">
    <property type="entry name" value="SPECTRNALPHA"/>
</dbReference>
<feature type="domain" description="SH3" evidence="9">
    <location>
        <begin position="93"/>
        <end position="152"/>
    </location>
</feature>
<dbReference type="InterPro" id="IPR035825">
    <property type="entry name" value="Alpha_Spectrin_SH3"/>
</dbReference>
<dbReference type="PANTHER" id="PTHR11915">
    <property type="entry name" value="SPECTRIN/FILAMIN RELATED CYTOSKELETAL PROTEIN"/>
    <property type="match status" value="1"/>
</dbReference>
<evidence type="ECO:0000256" key="2">
    <source>
        <dbReference type="ARBA" id="ARBA00022443"/>
    </source>
</evidence>
<dbReference type="GO" id="GO:0005737">
    <property type="term" value="C:cytoplasm"/>
    <property type="evidence" value="ECO:0007669"/>
    <property type="project" value="UniProtKB-SubCell"/>
</dbReference>
<keyword evidence="5" id="KW-0677">Repeat</keyword>
<dbReference type="CDD" id="cd00176">
    <property type="entry name" value="SPEC"/>
    <property type="match status" value="1"/>
</dbReference>
<keyword evidence="6" id="KW-0112">Calmodulin-binding</keyword>
<dbReference type="InterPro" id="IPR002017">
    <property type="entry name" value="Spectrin_repeat"/>
</dbReference>
<dbReference type="InterPro" id="IPR036028">
    <property type="entry name" value="SH3-like_dom_sf"/>
</dbReference>
<dbReference type="InterPro" id="IPR018159">
    <property type="entry name" value="Spectrin/alpha-actinin"/>
</dbReference>
<keyword evidence="11" id="KW-1185">Reference proteome</keyword>
<dbReference type="AlphaFoldDB" id="A0A0R3Q8T7"/>
<comment type="subcellular location">
    <subcellularLocation>
        <location evidence="1">Cytoplasm</location>
    </subcellularLocation>
</comment>
<keyword evidence="3" id="KW-0963">Cytoplasm</keyword>
<gene>
    <name evidence="10" type="ORF">BTMF_LOCUS2070</name>
</gene>
<proteinExistence type="predicted"/>
<evidence type="ECO:0000256" key="1">
    <source>
        <dbReference type="ARBA" id="ARBA00004496"/>
    </source>
</evidence>
<dbReference type="FunFam" id="2.30.30.40:FF:000154">
    <property type="entry name" value="Alpha spectrin, isoform C"/>
    <property type="match status" value="1"/>
</dbReference>
<dbReference type="SUPFAM" id="SSF50044">
    <property type="entry name" value="SH3-domain"/>
    <property type="match status" value="1"/>
</dbReference>
<dbReference type="PRINTS" id="PR00452">
    <property type="entry name" value="SH3DOMAIN"/>
</dbReference>
<dbReference type="Pfam" id="PF00018">
    <property type="entry name" value="SH3_1"/>
    <property type="match status" value="1"/>
</dbReference>
<evidence type="ECO:0000313" key="11">
    <source>
        <dbReference type="Proteomes" id="UP000280834"/>
    </source>
</evidence>
<feature type="coiled-coil region" evidence="8">
    <location>
        <begin position="271"/>
        <end position="298"/>
    </location>
</feature>
<dbReference type="CDD" id="cd11808">
    <property type="entry name" value="SH3_Alpha_Spectrin"/>
    <property type="match status" value="1"/>
</dbReference>
<sequence length="319" mass="36688">MFSLLFDFEWRQAHQYLADANEAGSWMREKEPVVGSTDYGKDEDSAESLLKKHRALMSDLEAFKSTIDSGLQFQELRKQAVQCKYQEHSSGQLGRECVMALYDYTEKSPREVSIKKGDVITLLNSSNKDWWKVEVNDRQGFVPAAYVKKVEAGAAQRTASEQGPSLIGVKQGEIEDQYHKLVLLGETRKRKLEEACKGYQLLREANDLAEWIRSRETVAAQQEIGSDLEQVEILQKKFDDFKGDLKANEIRLQEMNQIATALTSVGQTETAVRIRQQIEDLNARWRALEEQTEQREQQLGSAHEVQRFHRDVDETKDWI</sequence>